<comment type="similarity">
    <text evidence="1">Belongs to the recoverin family.</text>
</comment>
<keyword evidence="9" id="KW-1185">Reference proteome</keyword>
<evidence type="ECO:0000256" key="4">
    <source>
        <dbReference type="ARBA" id="ARBA00022737"/>
    </source>
</evidence>
<dbReference type="PROSITE" id="PS50222">
    <property type="entry name" value="EF_HAND_2"/>
    <property type="match status" value="3"/>
</dbReference>
<organism evidence="8 9">
    <name type="scientific">Basidiobolus ranarum</name>
    <dbReference type="NCBI Taxonomy" id="34480"/>
    <lineage>
        <taxon>Eukaryota</taxon>
        <taxon>Fungi</taxon>
        <taxon>Fungi incertae sedis</taxon>
        <taxon>Zoopagomycota</taxon>
        <taxon>Entomophthoromycotina</taxon>
        <taxon>Basidiobolomycetes</taxon>
        <taxon>Basidiobolales</taxon>
        <taxon>Basidiobolaceae</taxon>
        <taxon>Basidiobolus</taxon>
    </lineage>
</organism>
<evidence type="ECO:0000256" key="3">
    <source>
        <dbReference type="ARBA" id="ARBA00022723"/>
    </source>
</evidence>
<sequence>MGQKSSKLSPGQLRELSDSTYFNKKELQRWYKDFVKGCPNGNLDKESFKKIYKQFFPFGDPSIFVEYVFSVFDTNKNGTIDFQEYITALSITSRGNPDERLDWAFQLYDIDNDGVITHQEMLSIVQAIYKMVGQLVKLPEDEDTPQKRVDKIFAQMDLNHDGVLTIDEFRNGSKKDPSILHALSLYEKVV</sequence>
<dbReference type="InterPro" id="IPR018247">
    <property type="entry name" value="EF_Hand_1_Ca_BS"/>
</dbReference>
<keyword evidence="3" id="KW-0479">Metal-binding</keyword>
<dbReference type="SMART" id="SM00054">
    <property type="entry name" value="EFh"/>
    <property type="match status" value="3"/>
</dbReference>
<keyword evidence="2" id="KW-0519">Myristate</keyword>
<dbReference type="PANTHER" id="PTHR23055">
    <property type="entry name" value="CALCIUM BINDING PROTEINS"/>
    <property type="match status" value="1"/>
</dbReference>
<evidence type="ECO:0000256" key="2">
    <source>
        <dbReference type="ARBA" id="ARBA00022707"/>
    </source>
</evidence>
<dbReference type="InterPro" id="IPR011992">
    <property type="entry name" value="EF-hand-dom_pair"/>
</dbReference>
<feature type="domain" description="EF-hand" evidence="7">
    <location>
        <begin position="60"/>
        <end position="95"/>
    </location>
</feature>
<dbReference type="InterPro" id="IPR028846">
    <property type="entry name" value="Recoverin"/>
</dbReference>
<reference evidence="8 9" key="1">
    <citation type="submission" date="2023-04" db="EMBL/GenBank/DDBJ databases">
        <title>Genome of Basidiobolus ranarum AG-B5.</title>
        <authorList>
            <person name="Stajich J.E."/>
            <person name="Carter-House D."/>
            <person name="Gryganskyi A."/>
        </authorList>
    </citation>
    <scope>NUCLEOTIDE SEQUENCE [LARGE SCALE GENOMIC DNA]</scope>
    <source>
        <strain evidence="8 9">AG-B5</strain>
    </source>
</reference>
<name>A0ABR2X4T4_9FUNG</name>
<dbReference type="Pfam" id="PF00036">
    <property type="entry name" value="EF-hand_1"/>
    <property type="match status" value="1"/>
</dbReference>
<dbReference type="Gene3D" id="1.10.238.10">
    <property type="entry name" value="EF-hand"/>
    <property type="match status" value="1"/>
</dbReference>
<feature type="domain" description="EF-hand" evidence="7">
    <location>
        <begin position="96"/>
        <end position="131"/>
    </location>
</feature>
<evidence type="ECO:0000256" key="5">
    <source>
        <dbReference type="ARBA" id="ARBA00022837"/>
    </source>
</evidence>
<evidence type="ECO:0000313" key="9">
    <source>
        <dbReference type="Proteomes" id="UP001479436"/>
    </source>
</evidence>
<dbReference type="InterPro" id="IPR002048">
    <property type="entry name" value="EF_hand_dom"/>
</dbReference>
<dbReference type="Proteomes" id="UP001479436">
    <property type="component" value="Unassembled WGS sequence"/>
</dbReference>
<accession>A0ABR2X4T4</accession>
<dbReference type="PANTHER" id="PTHR23055:SF178">
    <property type="entry name" value="NEUROCALCIN HOMOLOG"/>
    <property type="match status" value="1"/>
</dbReference>
<feature type="domain" description="EF-hand" evidence="7">
    <location>
        <begin position="144"/>
        <end position="179"/>
    </location>
</feature>
<protein>
    <submittedName>
        <fullName evidence="8">Calcium-binding protein NCS-1</fullName>
    </submittedName>
</protein>
<gene>
    <name evidence="8" type="primary">ncs1_1</name>
    <name evidence="8" type="ORF">K7432_000357</name>
</gene>
<evidence type="ECO:0000259" key="7">
    <source>
        <dbReference type="PROSITE" id="PS50222"/>
    </source>
</evidence>
<dbReference type="Pfam" id="PF13499">
    <property type="entry name" value="EF-hand_7"/>
    <property type="match status" value="1"/>
</dbReference>
<evidence type="ECO:0000256" key="6">
    <source>
        <dbReference type="ARBA" id="ARBA00023288"/>
    </source>
</evidence>
<dbReference type="EMBL" id="JASJQH010000006">
    <property type="protein sequence ID" value="KAK9768753.1"/>
    <property type="molecule type" value="Genomic_DNA"/>
</dbReference>
<comment type="caution">
    <text evidence="8">The sequence shown here is derived from an EMBL/GenBank/DDBJ whole genome shotgun (WGS) entry which is preliminary data.</text>
</comment>
<dbReference type="SUPFAM" id="SSF47473">
    <property type="entry name" value="EF-hand"/>
    <property type="match status" value="1"/>
</dbReference>
<keyword evidence="6" id="KW-0449">Lipoprotein</keyword>
<keyword evidence="4" id="KW-0677">Repeat</keyword>
<evidence type="ECO:0000313" key="8">
    <source>
        <dbReference type="EMBL" id="KAK9768753.1"/>
    </source>
</evidence>
<evidence type="ECO:0000256" key="1">
    <source>
        <dbReference type="ARBA" id="ARBA00006049"/>
    </source>
</evidence>
<proteinExistence type="inferred from homology"/>
<keyword evidence="5" id="KW-0106">Calcium</keyword>
<dbReference type="PROSITE" id="PS00018">
    <property type="entry name" value="EF_HAND_1"/>
    <property type="match status" value="3"/>
</dbReference>
<dbReference type="PRINTS" id="PR00450">
    <property type="entry name" value="RECOVERIN"/>
</dbReference>
<dbReference type="CDD" id="cd00051">
    <property type="entry name" value="EFh"/>
    <property type="match status" value="2"/>
</dbReference>